<accession>A0ABU1AD73</accession>
<dbReference type="InterPro" id="IPR023210">
    <property type="entry name" value="NADP_OxRdtase_dom"/>
</dbReference>
<dbReference type="InterPro" id="IPR020471">
    <property type="entry name" value="AKR"/>
</dbReference>
<dbReference type="PRINTS" id="PR00069">
    <property type="entry name" value="ALDKETRDTASE"/>
</dbReference>
<dbReference type="Pfam" id="PF00248">
    <property type="entry name" value="Aldo_ket_red"/>
    <property type="match status" value="1"/>
</dbReference>
<dbReference type="Gene3D" id="3.20.20.100">
    <property type="entry name" value="NADP-dependent oxidoreductase domain"/>
    <property type="match status" value="1"/>
</dbReference>
<reference evidence="2 3" key="1">
    <citation type="journal article" date="2023" name="Int. J. Syst. Evol. Microbiol.">
        <title>Lactiplantibacillus brownii sp. nov., a novel psychrotolerant species isolated from sauerkraut.</title>
        <authorList>
            <person name="Heng Y.C."/>
            <person name="Silvaraju S."/>
            <person name="Lee J.K.Y."/>
            <person name="Kittelmann S."/>
        </authorList>
    </citation>
    <scope>NUCLEOTIDE SEQUENCE [LARGE SCALE GENOMIC DNA]</scope>
    <source>
        <strain evidence="2 3">WILCCON 0030</strain>
    </source>
</reference>
<protein>
    <submittedName>
        <fullName evidence="2">Aldo/keto reductase</fullName>
    </submittedName>
</protein>
<comment type="caution">
    <text evidence="2">The sequence shown here is derived from an EMBL/GenBank/DDBJ whole genome shotgun (WGS) entry which is preliminary data.</text>
</comment>
<name>A0ABU1AD73_9LACO</name>
<sequence length="287" mass="31550">MILNETAQLSNGVKIPKLGFGTWMIEDDQAAAKVREAIKLGYRHIDTAQGYGNERGVGEGVRTSDVSRDKLFVNTKLEADLKTYAGAKQAIDDSLTRAGLDYFDMMIIHSPEPWADFRSGNHYFEGNQEAWRALEEAYQAGKLRAIGVSNFEKVDLDNLLENGQVAPMVDQVLAHIGNTPFDLIDYAQSKGILVEAYSPVAHGAMMKSIEITRMAKKYQVSVPQLAIKYALQLGLVPLPKASSVAHMQNNADLAFEISAVDMTTLEAVKMADYGNDSAFPVYSGHQD</sequence>
<dbReference type="Proteomes" id="UP001227831">
    <property type="component" value="Unassembled WGS sequence"/>
</dbReference>
<proteinExistence type="predicted"/>
<organism evidence="2 3">
    <name type="scientific">Lactiplantibacillus brownii</name>
    <dbReference type="NCBI Taxonomy" id="3069269"/>
    <lineage>
        <taxon>Bacteria</taxon>
        <taxon>Bacillati</taxon>
        <taxon>Bacillota</taxon>
        <taxon>Bacilli</taxon>
        <taxon>Lactobacillales</taxon>
        <taxon>Lactobacillaceae</taxon>
        <taxon>Lactiplantibacillus</taxon>
    </lineage>
</organism>
<evidence type="ECO:0000313" key="2">
    <source>
        <dbReference type="EMBL" id="MDQ7938328.1"/>
    </source>
</evidence>
<dbReference type="CDD" id="cd19071">
    <property type="entry name" value="AKR_AKR1-5-like"/>
    <property type="match status" value="1"/>
</dbReference>
<gene>
    <name evidence="2" type="ORF">RA086_11980</name>
</gene>
<evidence type="ECO:0000259" key="1">
    <source>
        <dbReference type="Pfam" id="PF00248"/>
    </source>
</evidence>
<dbReference type="PANTHER" id="PTHR43827">
    <property type="entry name" value="2,5-DIKETO-D-GLUCONIC ACID REDUCTASE"/>
    <property type="match status" value="1"/>
</dbReference>
<dbReference type="SUPFAM" id="SSF51430">
    <property type="entry name" value="NAD(P)-linked oxidoreductase"/>
    <property type="match status" value="1"/>
</dbReference>
<dbReference type="PIRSF" id="PIRSF000097">
    <property type="entry name" value="AKR"/>
    <property type="match status" value="1"/>
</dbReference>
<dbReference type="PROSITE" id="PS00798">
    <property type="entry name" value="ALDOKETO_REDUCTASE_1"/>
    <property type="match status" value="1"/>
</dbReference>
<evidence type="ECO:0000313" key="3">
    <source>
        <dbReference type="Proteomes" id="UP001227831"/>
    </source>
</evidence>
<keyword evidence="3" id="KW-1185">Reference proteome</keyword>
<dbReference type="InterPro" id="IPR036812">
    <property type="entry name" value="NAD(P)_OxRdtase_dom_sf"/>
</dbReference>
<dbReference type="EMBL" id="JAVCWF010000001">
    <property type="protein sequence ID" value="MDQ7938328.1"/>
    <property type="molecule type" value="Genomic_DNA"/>
</dbReference>
<dbReference type="InterPro" id="IPR018170">
    <property type="entry name" value="Aldo/ket_reductase_CS"/>
</dbReference>
<dbReference type="PANTHER" id="PTHR43827:SF13">
    <property type="entry name" value="ALDO_KETO REDUCTASE FAMILY PROTEIN"/>
    <property type="match status" value="1"/>
</dbReference>
<feature type="domain" description="NADP-dependent oxidoreductase" evidence="1">
    <location>
        <begin position="17"/>
        <end position="268"/>
    </location>
</feature>